<evidence type="ECO:0000259" key="2">
    <source>
        <dbReference type="PROSITE" id="PS51411"/>
    </source>
</evidence>
<dbReference type="NCBIfam" id="NF041131">
    <property type="entry name" value="RicT_YaaT_fam"/>
    <property type="match status" value="1"/>
</dbReference>
<feature type="compositionally biased region" description="Polar residues" evidence="1">
    <location>
        <begin position="547"/>
        <end position="567"/>
    </location>
</feature>
<feature type="compositionally biased region" description="Basic and acidic residues" evidence="1">
    <location>
        <begin position="459"/>
        <end position="472"/>
    </location>
</feature>
<feature type="compositionally biased region" description="Low complexity" evidence="1">
    <location>
        <begin position="568"/>
        <end position="585"/>
    </location>
</feature>
<comment type="caution">
    <text evidence="3">The sequence shown here is derived from an EMBL/GenBank/DDBJ whole genome shotgun (WGS) entry which is preliminary data.</text>
</comment>
<feature type="compositionally biased region" description="Polar residues" evidence="1">
    <location>
        <begin position="473"/>
        <end position="482"/>
    </location>
</feature>
<organism evidence="3 4">
    <name type="scientific">Filimonas effusa</name>
    <dbReference type="NCBI Taxonomy" id="2508721"/>
    <lineage>
        <taxon>Bacteria</taxon>
        <taxon>Pseudomonadati</taxon>
        <taxon>Bacteroidota</taxon>
        <taxon>Chitinophagia</taxon>
        <taxon>Chitinophagales</taxon>
        <taxon>Chitinophagaceae</taxon>
        <taxon>Filimonas</taxon>
    </lineage>
</organism>
<dbReference type="OrthoDB" id="9779344at2"/>
<evidence type="ECO:0000313" key="4">
    <source>
        <dbReference type="Proteomes" id="UP000290545"/>
    </source>
</evidence>
<accession>A0A4Q1D3M3</accession>
<feature type="compositionally biased region" description="Low complexity" evidence="1">
    <location>
        <begin position="406"/>
        <end position="423"/>
    </location>
</feature>
<dbReference type="Proteomes" id="UP000290545">
    <property type="component" value="Unassembled WGS sequence"/>
</dbReference>
<dbReference type="PANTHER" id="PTHR43830">
    <property type="entry name" value="PROTEIN PSP1"/>
    <property type="match status" value="1"/>
</dbReference>
<feature type="domain" description="PSP1 C-terminal" evidence="2">
    <location>
        <begin position="113"/>
        <end position="198"/>
    </location>
</feature>
<feature type="compositionally biased region" description="Low complexity" evidence="1">
    <location>
        <begin position="515"/>
        <end position="524"/>
    </location>
</feature>
<dbReference type="AlphaFoldDB" id="A0A4Q1D3M3"/>
<proteinExistence type="predicted"/>
<dbReference type="GO" id="GO:0005737">
    <property type="term" value="C:cytoplasm"/>
    <property type="evidence" value="ECO:0007669"/>
    <property type="project" value="TreeGrafter"/>
</dbReference>
<feature type="compositionally biased region" description="Low complexity" evidence="1">
    <location>
        <begin position="485"/>
        <end position="498"/>
    </location>
</feature>
<reference evidence="3 4" key="1">
    <citation type="submission" date="2019-01" db="EMBL/GenBank/DDBJ databases">
        <title>Filimonas sp. strain TTM-71.</title>
        <authorList>
            <person name="Chen W.-M."/>
        </authorList>
    </citation>
    <scope>NUCLEOTIDE SEQUENCE [LARGE SCALE GENOMIC DNA]</scope>
    <source>
        <strain evidence="3 4">TTM-71</strain>
    </source>
</reference>
<feature type="compositionally biased region" description="Basic and acidic residues" evidence="1">
    <location>
        <begin position="531"/>
        <end position="546"/>
    </location>
</feature>
<dbReference type="PROSITE" id="PS51411">
    <property type="entry name" value="PSP1_C"/>
    <property type="match status" value="1"/>
</dbReference>
<evidence type="ECO:0000256" key="1">
    <source>
        <dbReference type="SAM" id="MobiDB-lite"/>
    </source>
</evidence>
<feature type="compositionally biased region" description="Low complexity" evidence="1">
    <location>
        <begin position="444"/>
        <end position="454"/>
    </location>
</feature>
<dbReference type="InterPro" id="IPR047767">
    <property type="entry name" value="PSP1-like"/>
</dbReference>
<name>A0A4Q1D3M3_9BACT</name>
<evidence type="ECO:0000313" key="3">
    <source>
        <dbReference type="EMBL" id="RXK81909.1"/>
    </source>
</evidence>
<protein>
    <recommendedName>
        <fullName evidence="2">PSP1 C-terminal domain-containing protein</fullName>
    </recommendedName>
</protein>
<gene>
    <name evidence="3" type="ORF">ESB13_19195</name>
</gene>
<feature type="region of interest" description="Disordered" evidence="1">
    <location>
        <begin position="360"/>
        <end position="605"/>
    </location>
</feature>
<dbReference type="InterPro" id="IPR007557">
    <property type="entry name" value="PSP1_C"/>
</dbReference>
<feature type="compositionally biased region" description="Basic and acidic residues" evidence="1">
    <location>
        <begin position="360"/>
        <end position="375"/>
    </location>
</feature>
<sequence>MGCGSCGTGKPGGCKSNGGCNTGSCNRMNVHDWLMNLPFNDPESTCKVVEVSFNQGSRKEFYRNPTLQYFEKGAYVSVEGVSGFDVGEVSLTGELVRMQLKKKGVDEFNPEMKKILRRSSDKDLELFQHHKGREQQVQMRSRAIARQLNLQMKLSEVEIQADGKKATFFYTADDRVDFREMIKIFASEFKIKVEMRQIGIRQEAAKVGGIGSCGRELCCSTWLTDFKSVTTTAARYQNLSINQTKLSGQCGRLKCCLNYELDTYLDALQQFPDNAETLGTTRGTANLIKKDIFKNLMWYVLPDSNKQYPLTIHRVIEIKRLNARGEKVDELQAVEVISTKPKEIEPQFVDVVGQISLRSLERGSQRRKNKEREQRGNGAGKQQRAGGNDRAAGNERAANDRSGNERSGNGDNNRNQQRSQQGNAKPAQQKQSGQGRGNERNQGGEKNQGNRNQNAEPRQANEQRQKGERNQGNERSQGNERGQGNERNQAERNQNQAQSERNQGGSGKPERQQGDRNQGNNQRGNNGGERQGGEQRQQKSEQKGAEQRNQGEQSNQPERNQNQSSGEQRGNNRGNRNNPRGQQRPPQNPQQRPPQQDSPPGTGNE</sequence>
<dbReference type="PANTHER" id="PTHR43830:SF3">
    <property type="entry name" value="PROTEIN PSP1"/>
    <property type="match status" value="1"/>
</dbReference>
<dbReference type="Pfam" id="PF04468">
    <property type="entry name" value="PSP1"/>
    <property type="match status" value="1"/>
</dbReference>
<keyword evidence="4" id="KW-1185">Reference proteome</keyword>
<dbReference type="EMBL" id="SDHZ01000003">
    <property type="protein sequence ID" value="RXK81909.1"/>
    <property type="molecule type" value="Genomic_DNA"/>
</dbReference>